<dbReference type="SMART" id="SM00342">
    <property type="entry name" value="HTH_ARAC"/>
    <property type="match status" value="1"/>
</dbReference>
<dbReference type="Gene3D" id="1.10.10.60">
    <property type="entry name" value="Homeodomain-like"/>
    <property type="match status" value="1"/>
</dbReference>
<dbReference type="InterPro" id="IPR003313">
    <property type="entry name" value="AraC-bd"/>
</dbReference>
<evidence type="ECO:0000313" key="8">
    <source>
        <dbReference type="Proteomes" id="UP000486534"/>
    </source>
</evidence>
<gene>
    <name evidence="7" type="ORF">GDH07_12505</name>
</gene>
<dbReference type="InterPro" id="IPR009057">
    <property type="entry name" value="Homeodomain-like_sf"/>
</dbReference>
<name>A0A7X1PLW5_9PSED</name>
<keyword evidence="2" id="KW-0805">Transcription regulation</keyword>
<sequence>MCLDLRHERSSELRYASLILRCINITRSAACDLSVLCQVMSITRHDTDLRDPDPDKAYAPIVGRLEQWFPEDLPPHRHKRHQLMCAANGVIHVTTNLGEWVLPATRAIWISSGTEHATLVKRPTHTRVLYIDPDAYDMPREGYCLVMGITPLMREVMTACAGFPWNYAEHTPEARLARVLIDQVTSLDRSPVDLPFPTDPRAVRLARILRSEPANREPLESLARRVGASARTIERLFSHEAGMSFGSWRQRQRLLTAMEHLAYGESVTNVALEVGYESSSSFVAAFKGLFGTTPARYFKSV</sequence>
<evidence type="ECO:0000259" key="6">
    <source>
        <dbReference type="PROSITE" id="PS01124"/>
    </source>
</evidence>
<protein>
    <submittedName>
        <fullName evidence="7">Helix-turn-helix domain-containing protein</fullName>
    </submittedName>
</protein>
<dbReference type="CDD" id="cd06124">
    <property type="entry name" value="cupin_NimR-like_N"/>
    <property type="match status" value="1"/>
</dbReference>
<keyword evidence="3" id="KW-0238">DNA-binding</keyword>
<dbReference type="SUPFAM" id="SSF46689">
    <property type="entry name" value="Homeodomain-like"/>
    <property type="match status" value="1"/>
</dbReference>
<feature type="domain" description="HTH araC/xylS-type" evidence="6">
    <location>
        <begin position="203"/>
        <end position="300"/>
    </location>
</feature>
<evidence type="ECO:0000256" key="5">
    <source>
        <dbReference type="ARBA" id="ARBA00023163"/>
    </source>
</evidence>
<dbReference type="Pfam" id="PF02311">
    <property type="entry name" value="AraC_binding"/>
    <property type="match status" value="1"/>
</dbReference>
<reference evidence="7 8" key="1">
    <citation type="submission" date="2019-10" db="EMBL/GenBank/DDBJ databases">
        <title>Pseudomonas dajingensis sp. nov., isolated from the profound head ulcers of farmed Murray cod (Maccullochella peelii peelii).</title>
        <authorList>
            <person name="Liu Y."/>
        </authorList>
    </citation>
    <scope>NUCLEOTIDE SEQUENCE [LARGE SCALE GENOMIC DNA]</scope>
    <source>
        <strain evidence="7 8">MC042</strain>
    </source>
</reference>
<dbReference type="Pfam" id="PF12833">
    <property type="entry name" value="HTH_18"/>
    <property type="match status" value="1"/>
</dbReference>
<dbReference type="FunFam" id="1.10.10.60:FF:000132">
    <property type="entry name" value="AraC family transcriptional regulator"/>
    <property type="match status" value="1"/>
</dbReference>
<dbReference type="GO" id="GO:0043565">
    <property type="term" value="F:sequence-specific DNA binding"/>
    <property type="evidence" value="ECO:0007669"/>
    <property type="project" value="InterPro"/>
</dbReference>
<dbReference type="PANTHER" id="PTHR11019">
    <property type="entry name" value="HTH-TYPE TRANSCRIPTIONAL REGULATOR NIMR"/>
    <property type="match status" value="1"/>
</dbReference>
<dbReference type="InterPro" id="IPR020449">
    <property type="entry name" value="Tscrpt_reg_AraC-type_HTH"/>
</dbReference>
<dbReference type="PANTHER" id="PTHR11019:SF199">
    <property type="entry name" value="HTH-TYPE TRANSCRIPTIONAL REGULATOR NIMR"/>
    <property type="match status" value="1"/>
</dbReference>
<evidence type="ECO:0000256" key="4">
    <source>
        <dbReference type="ARBA" id="ARBA00023159"/>
    </source>
</evidence>
<evidence type="ECO:0000256" key="2">
    <source>
        <dbReference type="ARBA" id="ARBA00023015"/>
    </source>
</evidence>
<proteinExistence type="predicted"/>
<dbReference type="Proteomes" id="UP000486534">
    <property type="component" value="Unassembled WGS sequence"/>
</dbReference>
<evidence type="ECO:0000313" key="7">
    <source>
        <dbReference type="EMBL" id="MQA54132.1"/>
    </source>
</evidence>
<accession>A0A7X1PLW5</accession>
<keyword evidence="5" id="KW-0804">Transcription</keyword>
<dbReference type="EMBL" id="WHUV01000002">
    <property type="protein sequence ID" value="MQA54132.1"/>
    <property type="molecule type" value="Genomic_DNA"/>
</dbReference>
<dbReference type="AlphaFoldDB" id="A0A7X1PLW5"/>
<organism evidence="7 8">
    <name type="scientific">Pseudomonas piscis</name>
    <dbReference type="NCBI Taxonomy" id="2614538"/>
    <lineage>
        <taxon>Bacteria</taxon>
        <taxon>Pseudomonadati</taxon>
        <taxon>Pseudomonadota</taxon>
        <taxon>Gammaproteobacteria</taxon>
        <taxon>Pseudomonadales</taxon>
        <taxon>Pseudomonadaceae</taxon>
        <taxon>Pseudomonas</taxon>
    </lineage>
</organism>
<evidence type="ECO:0000256" key="1">
    <source>
        <dbReference type="ARBA" id="ARBA00022491"/>
    </source>
</evidence>
<dbReference type="SUPFAM" id="SSF51182">
    <property type="entry name" value="RmlC-like cupins"/>
    <property type="match status" value="1"/>
</dbReference>
<keyword evidence="1" id="KW-0678">Repressor</keyword>
<dbReference type="PRINTS" id="PR00032">
    <property type="entry name" value="HTHARAC"/>
</dbReference>
<dbReference type="PROSITE" id="PS01124">
    <property type="entry name" value="HTH_ARAC_FAMILY_2"/>
    <property type="match status" value="1"/>
</dbReference>
<dbReference type="GO" id="GO:0003700">
    <property type="term" value="F:DNA-binding transcription factor activity"/>
    <property type="evidence" value="ECO:0007669"/>
    <property type="project" value="InterPro"/>
</dbReference>
<dbReference type="InterPro" id="IPR018060">
    <property type="entry name" value="HTH_AraC"/>
</dbReference>
<keyword evidence="4" id="KW-0010">Activator</keyword>
<dbReference type="InterPro" id="IPR011051">
    <property type="entry name" value="RmlC_Cupin_sf"/>
</dbReference>
<evidence type="ECO:0000256" key="3">
    <source>
        <dbReference type="ARBA" id="ARBA00023125"/>
    </source>
</evidence>
<comment type="caution">
    <text evidence="7">The sequence shown here is derived from an EMBL/GenBank/DDBJ whole genome shotgun (WGS) entry which is preliminary data.</text>
</comment>